<dbReference type="EMBL" id="BAABHF010000048">
    <property type="protein sequence ID" value="GAA4514101.1"/>
    <property type="molecule type" value="Genomic_DNA"/>
</dbReference>
<sequence length="60" mass="7439">MNLYYNPIDPLPWRCPCGAHAERKYSLCRKCSARDTWRRRTVRPRRVRRTFRRIFRAVTK</sequence>
<organism evidence="1 2">
    <name type="scientific">Actinoallomurus oryzae</name>
    <dbReference type="NCBI Taxonomy" id="502180"/>
    <lineage>
        <taxon>Bacteria</taxon>
        <taxon>Bacillati</taxon>
        <taxon>Actinomycetota</taxon>
        <taxon>Actinomycetes</taxon>
        <taxon>Streptosporangiales</taxon>
        <taxon>Thermomonosporaceae</taxon>
        <taxon>Actinoallomurus</taxon>
    </lineage>
</organism>
<dbReference type="RefSeq" id="WP_345473370.1">
    <property type="nucleotide sequence ID" value="NZ_BAABHF010000048.1"/>
</dbReference>
<protein>
    <recommendedName>
        <fullName evidence="3">RanBP2-type domain-containing protein</fullName>
    </recommendedName>
</protein>
<proteinExistence type="predicted"/>
<evidence type="ECO:0008006" key="3">
    <source>
        <dbReference type="Google" id="ProtNLM"/>
    </source>
</evidence>
<gene>
    <name evidence="1" type="ORF">GCM10023191_082170</name>
</gene>
<evidence type="ECO:0000313" key="2">
    <source>
        <dbReference type="Proteomes" id="UP001500503"/>
    </source>
</evidence>
<reference evidence="2" key="1">
    <citation type="journal article" date="2019" name="Int. J. Syst. Evol. Microbiol.">
        <title>The Global Catalogue of Microorganisms (GCM) 10K type strain sequencing project: providing services to taxonomists for standard genome sequencing and annotation.</title>
        <authorList>
            <consortium name="The Broad Institute Genomics Platform"/>
            <consortium name="The Broad Institute Genome Sequencing Center for Infectious Disease"/>
            <person name="Wu L."/>
            <person name="Ma J."/>
        </authorList>
    </citation>
    <scope>NUCLEOTIDE SEQUENCE [LARGE SCALE GENOMIC DNA]</scope>
    <source>
        <strain evidence="2">JCM 17933</strain>
    </source>
</reference>
<keyword evidence="2" id="KW-1185">Reference proteome</keyword>
<comment type="caution">
    <text evidence="1">The sequence shown here is derived from an EMBL/GenBank/DDBJ whole genome shotgun (WGS) entry which is preliminary data.</text>
</comment>
<evidence type="ECO:0000313" key="1">
    <source>
        <dbReference type="EMBL" id="GAA4514101.1"/>
    </source>
</evidence>
<accession>A0ABP8QZK6</accession>
<name>A0ABP8QZK6_9ACTN</name>
<dbReference type="Proteomes" id="UP001500503">
    <property type="component" value="Unassembled WGS sequence"/>
</dbReference>